<accession>A0A2S8SC45</accession>
<dbReference type="PROSITE" id="PS50977">
    <property type="entry name" value="HTH_TETR_2"/>
    <property type="match status" value="1"/>
</dbReference>
<evidence type="ECO:0000256" key="1">
    <source>
        <dbReference type="ARBA" id="ARBA00022491"/>
    </source>
</evidence>
<dbReference type="Gene3D" id="1.10.357.10">
    <property type="entry name" value="Tetracycline Repressor, domain 2"/>
    <property type="match status" value="1"/>
</dbReference>
<keyword evidence="4" id="KW-0804">Transcription</keyword>
<evidence type="ECO:0000259" key="6">
    <source>
        <dbReference type="PROSITE" id="PS50977"/>
    </source>
</evidence>
<gene>
    <name evidence="7" type="ORF">LX70_00097</name>
</gene>
<evidence type="ECO:0000313" key="8">
    <source>
        <dbReference type="Proteomes" id="UP000238338"/>
    </source>
</evidence>
<dbReference type="InterPro" id="IPR009057">
    <property type="entry name" value="Homeodomain-like_sf"/>
</dbReference>
<dbReference type="PRINTS" id="PR00455">
    <property type="entry name" value="HTHTETR"/>
</dbReference>
<protein>
    <submittedName>
        <fullName evidence="7">TetR family transcriptional regulator</fullName>
    </submittedName>
</protein>
<evidence type="ECO:0000256" key="3">
    <source>
        <dbReference type="ARBA" id="ARBA00023125"/>
    </source>
</evidence>
<feature type="DNA-binding region" description="H-T-H motif" evidence="5">
    <location>
        <begin position="41"/>
        <end position="60"/>
    </location>
</feature>
<dbReference type="AlphaFoldDB" id="A0A2S8SC45"/>
<dbReference type="RefSeq" id="WP_105512588.1">
    <property type="nucleotide sequence ID" value="NZ_PVEP01000001.1"/>
</dbReference>
<dbReference type="EMBL" id="PVEP01000001">
    <property type="protein sequence ID" value="PQV58288.1"/>
    <property type="molecule type" value="Genomic_DNA"/>
</dbReference>
<dbReference type="InterPro" id="IPR001647">
    <property type="entry name" value="HTH_TetR"/>
</dbReference>
<evidence type="ECO:0000256" key="4">
    <source>
        <dbReference type="ARBA" id="ARBA00023163"/>
    </source>
</evidence>
<keyword evidence="2" id="KW-0805">Transcription regulation</keyword>
<feature type="domain" description="HTH tetR-type" evidence="6">
    <location>
        <begin position="18"/>
        <end position="78"/>
    </location>
</feature>
<dbReference type="Proteomes" id="UP000238338">
    <property type="component" value="Unassembled WGS sequence"/>
</dbReference>
<dbReference type="InterPro" id="IPR023772">
    <property type="entry name" value="DNA-bd_HTH_TetR-type_CS"/>
</dbReference>
<evidence type="ECO:0000313" key="7">
    <source>
        <dbReference type="EMBL" id="PQV58288.1"/>
    </source>
</evidence>
<dbReference type="Pfam" id="PF13977">
    <property type="entry name" value="TetR_C_6"/>
    <property type="match status" value="1"/>
</dbReference>
<dbReference type="OrthoDB" id="9809265at2"/>
<keyword evidence="3 5" id="KW-0238">DNA-binding</keyword>
<proteinExistence type="predicted"/>
<dbReference type="SUPFAM" id="SSF46689">
    <property type="entry name" value="Homeodomain-like"/>
    <property type="match status" value="1"/>
</dbReference>
<dbReference type="InterPro" id="IPR050109">
    <property type="entry name" value="HTH-type_TetR-like_transc_reg"/>
</dbReference>
<organism evidence="7 8">
    <name type="scientific">Albidovulum denitrificans</name>
    <dbReference type="NCBI Taxonomy" id="404881"/>
    <lineage>
        <taxon>Bacteria</taxon>
        <taxon>Pseudomonadati</taxon>
        <taxon>Pseudomonadota</taxon>
        <taxon>Alphaproteobacteria</taxon>
        <taxon>Rhodobacterales</taxon>
        <taxon>Paracoccaceae</taxon>
        <taxon>Albidovulum</taxon>
    </lineage>
</organism>
<dbReference type="SUPFAM" id="SSF48498">
    <property type="entry name" value="Tetracyclin repressor-like, C-terminal domain"/>
    <property type="match status" value="1"/>
</dbReference>
<dbReference type="GO" id="GO:0000976">
    <property type="term" value="F:transcription cis-regulatory region binding"/>
    <property type="evidence" value="ECO:0007669"/>
    <property type="project" value="TreeGrafter"/>
</dbReference>
<keyword evidence="1" id="KW-0678">Repressor</keyword>
<keyword evidence="8" id="KW-1185">Reference proteome</keyword>
<name>A0A2S8SC45_9RHOB</name>
<evidence type="ECO:0000256" key="2">
    <source>
        <dbReference type="ARBA" id="ARBA00023015"/>
    </source>
</evidence>
<dbReference type="InterPro" id="IPR036271">
    <property type="entry name" value="Tet_transcr_reg_TetR-rel_C_sf"/>
</dbReference>
<comment type="caution">
    <text evidence="7">The sequence shown here is derived from an EMBL/GenBank/DDBJ whole genome shotgun (WGS) entry which is preliminary data.</text>
</comment>
<dbReference type="PANTHER" id="PTHR30055:SF228">
    <property type="entry name" value="TRANSCRIPTIONAL REGULATOR-RELATED"/>
    <property type="match status" value="1"/>
</dbReference>
<dbReference type="PROSITE" id="PS01081">
    <property type="entry name" value="HTH_TETR_1"/>
    <property type="match status" value="1"/>
</dbReference>
<dbReference type="PANTHER" id="PTHR30055">
    <property type="entry name" value="HTH-TYPE TRANSCRIPTIONAL REGULATOR RUTR"/>
    <property type="match status" value="1"/>
</dbReference>
<dbReference type="Pfam" id="PF00440">
    <property type="entry name" value="TetR_N"/>
    <property type="match status" value="1"/>
</dbReference>
<dbReference type="GO" id="GO:0003700">
    <property type="term" value="F:DNA-binding transcription factor activity"/>
    <property type="evidence" value="ECO:0007669"/>
    <property type="project" value="TreeGrafter"/>
</dbReference>
<dbReference type="InterPro" id="IPR039538">
    <property type="entry name" value="BetI_C"/>
</dbReference>
<reference evidence="7 8" key="1">
    <citation type="submission" date="2018-02" db="EMBL/GenBank/DDBJ databases">
        <title>Genomic Encyclopedia of Archaeal and Bacterial Type Strains, Phase II (KMG-II): from individual species to whole genera.</title>
        <authorList>
            <person name="Goeker M."/>
        </authorList>
    </citation>
    <scope>NUCLEOTIDE SEQUENCE [LARGE SCALE GENOMIC DNA]</scope>
    <source>
        <strain evidence="7 8">DSM 18921</strain>
    </source>
</reference>
<sequence length="215" mass="22924">MPDSAPDTDRAWRRAPEEERRADLIRATIDCVADGGVAAATVREVAARAGVSNGLIRHHFDSKEALVQAAYRALMDDMTGTAEDAAGDVPPADRLARFIAANCRPPVLDGRKLSAWAGFIGPVRTDPEMAAIHKAGYLRFCGLLEPMIARVFLTEGRATAAVPDHARQIAALIDGLWLEGCLAPDLFDGDTLARLALDAGGRILGLTLTEPETDA</sequence>
<evidence type="ECO:0000256" key="5">
    <source>
        <dbReference type="PROSITE-ProRule" id="PRU00335"/>
    </source>
</evidence>